<feature type="domain" description="RPAP1 N-terminal" evidence="4">
    <location>
        <begin position="116"/>
        <end position="160"/>
    </location>
</feature>
<dbReference type="Pfam" id="PF08621">
    <property type="entry name" value="RPAP1_N"/>
    <property type="match status" value="1"/>
</dbReference>
<dbReference type="Pfam" id="PF08620">
    <property type="entry name" value="RPAP1_C"/>
    <property type="match status" value="1"/>
</dbReference>
<feature type="compositionally biased region" description="Low complexity" evidence="2">
    <location>
        <begin position="83"/>
        <end position="94"/>
    </location>
</feature>
<dbReference type="PANTHER" id="PTHR21483">
    <property type="entry name" value="RNA POLYMERASE II-ASSOCIATED PROTEIN 1"/>
    <property type="match status" value="1"/>
</dbReference>
<evidence type="ECO:0000256" key="1">
    <source>
        <dbReference type="ARBA" id="ARBA00009953"/>
    </source>
</evidence>
<name>A0A2T2NAT5_CORCC</name>
<evidence type="ECO:0000256" key="2">
    <source>
        <dbReference type="SAM" id="MobiDB-lite"/>
    </source>
</evidence>
<feature type="compositionally biased region" description="Basic and acidic residues" evidence="2">
    <location>
        <begin position="1"/>
        <end position="11"/>
    </location>
</feature>
<feature type="compositionally biased region" description="Polar residues" evidence="2">
    <location>
        <begin position="17"/>
        <end position="27"/>
    </location>
</feature>
<organism evidence="5 6">
    <name type="scientific">Corynespora cassiicola Philippines</name>
    <dbReference type="NCBI Taxonomy" id="1448308"/>
    <lineage>
        <taxon>Eukaryota</taxon>
        <taxon>Fungi</taxon>
        <taxon>Dikarya</taxon>
        <taxon>Ascomycota</taxon>
        <taxon>Pezizomycotina</taxon>
        <taxon>Dothideomycetes</taxon>
        <taxon>Pleosporomycetidae</taxon>
        <taxon>Pleosporales</taxon>
        <taxon>Corynesporascaceae</taxon>
        <taxon>Corynespora</taxon>
    </lineage>
</organism>
<evidence type="ECO:0000313" key="6">
    <source>
        <dbReference type="Proteomes" id="UP000240883"/>
    </source>
</evidence>
<keyword evidence="6" id="KW-1185">Reference proteome</keyword>
<evidence type="ECO:0008006" key="7">
    <source>
        <dbReference type="Google" id="ProtNLM"/>
    </source>
</evidence>
<feature type="compositionally biased region" description="Low complexity" evidence="2">
    <location>
        <begin position="140"/>
        <end position="153"/>
    </location>
</feature>
<dbReference type="InterPro" id="IPR039913">
    <property type="entry name" value="RPAP1/Rba50"/>
</dbReference>
<dbReference type="GO" id="GO:0006366">
    <property type="term" value="P:transcription by RNA polymerase II"/>
    <property type="evidence" value="ECO:0007669"/>
    <property type="project" value="InterPro"/>
</dbReference>
<evidence type="ECO:0000259" key="4">
    <source>
        <dbReference type="Pfam" id="PF08621"/>
    </source>
</evidence>
<sequence>MSFAKGERVYFDLDTGTAESAGSEAQDSSQSPAPPASVSSAFIGEIVERTSSAANPPTAPSLKNVKGFPAPKKRVPRVSAFKQQRAAQANASAQTLENATPKPRSAGHDPDDERARIDQENKERLASMSADEIEQERSELLSNLPPSLLQKLLARANLDEGSNERDFGTEPPPAAPLTDDSKAEPKPSTTKKVSFATSETQESSLAPKPESVPPSATVEDSTSPNDAQEDAQLHPDQLPSSTIHFPKPSQPPDLDPDDPEFLKNLHDKYFPNMSYDPSTLSWMKPIDPSDKSSPYHPSQTALNATELRFDFRGALLAPSVAREIPSIQGLHHHAEAPEAAGYTIPELARLARSKVAAQRCMAYQTLGRILYRLGIGEFGVERRKENDGPVRVAKDPSQMEEGEDGDEEYEEEDVGSAMAAGLWSCIEEGRVIETLTEEAGRDKGHKTAIAFAQEALWNWRKGGGRQRQAV</sequence>
<feature type="compositionally biased region" description="Low complexity" evidence="2">
    <location>
        <begin position="28"/>
        <end position="41"/>
    </location>
</feature>
<feature type="compositionally biased region" description="Basic and acidic residues" evidence="2">
    <location>
        <begin position="106"/>
        <end position="125"/>
    </location>
</feature>
<feature type="region of interest" description="Disordered" evidence="2">
    <location>
        <begin position="384"/>
        <end position="411"/>
    </location>
</feature>
<dbReference type="STRING" id="1448308.A0A2T2NAT5"/>
<dbReference type="EMBL" id="KZ678141">
    <property type="protein sequence ID" value="PSN62555.1"/>
    <property type="molecule type" value="Genomic_DNA"/>
</dbReference>
<dbReference type="InterPro" id="IPR013929">
    <property type="entry name" value="RPAP1_C"/>
</dbReference>
<gene>
    <name evidence="5" type="ORF">BS50DRAFT_624397</name>
</gene>
<feature type="compositionally biased region" description="Polar residues" evidence="2">
    <location>
        <begin position="187"/>
        <end position="204"/>
    </location>
</feature>
<comment type="similarity">
    <text evidence="1">Belongs to the RPAP1 family.</text>
</comment>
<evidence type="ECO:0000313" key="5">
    <source>
        <dbReference type="EMBL" id="PSN62555.1"/>
    </source>
</evidence>
<feature type="compositionally biased region" description="Acidic residues" evidence="2">
    <location>
        <begin position="398"/>
        <end position="411"/>
    </location>
</feature>
<dbReference type="PANTHER" id="PTHR21483:SF18">
    <property type="entry name" value="RNA POLYMERASE II-ASSOCIATED PROTEIN 1"/>
    <property type="match status" value="1"/>
</dbReference>
<dbReference type="OrthoDB" id="348201at2759"/>
<protein>
    <recommendedName>
        <fullName evidence="7">Transcription factor Rba50</fullName>
    </recommendedName>
</protein>
<feature type="region of interest" description="Disordered" evidence="2">
    <location>
        <begin position="1"/>
        <end position="259"/>
    </location>
</feature>
<accession>A0A2T2NAT5</accession>
<dbReference type="InterPro" id="IPR013930">
    <property type="entry name" value="RPAP1_N"/>
</dbReference>
<dbReference type="Proteomes" id="UP000240883">
    <property type="component" value="Unassembled WGS sequence"/>
</dbReference>
<reference evidence="5 6" key="1">
    <citation type="journal article" date="2018" name="Front. Microbiol.">
        <title>Genome-Wide Analysis of Corynespora cassiicola Leaf Fall Disease Putative Effectors.</title>
        <authorList>
            <person name="Lopez D."/>
            <person name="Ribeiro S."/>
            <person name="Label P."/>
            <person name="Fumanal B."/>
            <person name="Venisse J.S."/>
            <person name="Kohler A."/>
            <person name="de Oliveira R.R."/>
            <person name="Labutti K."/>
            <person name="Lipzen A."/>
            <person name="Lail K."/>
            <person name="Bauer D."/>
            <person name="Ohm R.A."/>
            <person name="Barry K.W."/>
            <person name="Spatafora J."/>
            <person name="Grigoriev I.V."/>
            <person name="Martin F.M."/>
            <person name="Pujade-Renaud V."/>
        </authorList>
    </citation>
    <scope>NUCLEOTIDE SEQUENCE [LARGE SCALE GENOMIC DNA]</scope>
    <source>
        <strain evidence="5 6">Philippines</strain>
    </source>
</reference>
<feature type="compositionally biased region" description="Basic and acidic residues" evidence="2">
    <location>
        <begin position="384"/>
        <end position="394"/>
    </location>
</feature>
<evidence type="ECO:0000259" key="3">
    <source>
        <dbReference type="Pfam" id="PF08620"/>
    </source>
</evidence>
<dbReference type="AlphaFoldDB" id="A0A2T2NAT5"/>
<proteinExistence type="inferred from homology"/>
<feature type="domain" description="RPAP1 C-terminal" evidence="3">
    <location>
        <begin position="306"/>
        <end position="373"/>
    </location>
</feature>